<dbReference type="Gene3D" id="2.60.120.1040">
    <property type="entry name" value="ZPR1, A/B domain"/>
    <property type="match status" value="1"/>
</dbReference>
<dbReference type="Pfam" id="PF22794">
    <property type="entry name" value="jr-ZPR1"/>
    <property type="match status" value="1"/>
</dbReference>
<dbReference type="PANTHER" id="PTHR10876:SF0">
    <property type="entry name" value="ZINC FINGER PROTEIN ZPR1"/>
    <property type="match status" value="1"/>
</dbReference>
<dbReference type="PANTHER" id="PTHR10876">
    <property type="entry name" value="ZINC FINGER PROTEIN ZPR1"/>
    <property type="match status" value="1"/>
</dbReference>
<protein>
    <recommendedName>
        <fullName evidence="2">ZPR1 jelly-roll domain-containing protein</fullName>
    </recommendedName>
</protein>
<evidence type="ECO:0000259" key="2">
    <source>
        <dbReference type="Pfam" id="PF22794"/>
    </source>
</evidence>
<name>A0A3P8A1Y2_HELPZ</name>
<dbReference type="InterPro" id="IPR056180">
    <property type="entry name" value="ZPR1_jr_dom"/>
</dbReference>
<evidence type="ECO:0000256" key="1">
    <source>
        <dbReference type="SAM" id="Phobius"/>
    </source>
</evidence>
<organism evidence="3">
    <name type="scientific">Heligmosomoides polygyrus</name>
    <name type="common">Parasitic roundworm</name>
    <dbReference type="NCBI Taxonomy" id="6339"/>
    <lineage>
        <taxon>Eukaryota</taxon>
        <taxon>Metazoa</taxon>
        <taxon>Ecdysozoa</taxon>
        <taxon>Nematoda</taxon>
        <taxon>Chromadorea</taxon>
        <taxon>Rhabditida</taxon>
        <taxon>Rhabditina</taxon>
        <taxon>Rhabditomorpha</taxon>
        <taxon>Strongyloidea</taxon>
        <taxon>Heligmosomidae</taxon>
        <taxon>Heligmosomoides</taxon>
    </lineage>
</organism>
<dbReference type="InterPro" id="IPR040141">
    <property type="entry name" value="ZPR1"/>
</dbReference>
<accession>A0A3P8A1Y2</accession>
<reference evidence="3" key="1">
    <citation type="submission" date="2018-11" db="EMBL/GenBank/DDBJ databases">
        <authorList>
            <consortium name="Pathogen Informatics"/>
        </authorList>
    </citation>
    <scope>NUCLEOTIDE SEQUENCE [LARGE SCALE GENOMIC DNA]</scope>
</reference>
<sequence length="175" mass="19313">MKKNITLVLDDPAGNSYIQSLTAPMEDPRLQKEFYERSFEQNDELGLNDMKMSSLFSINATRIVAVVASSSHYPVILTVENYGELETLDEKTEEEDSADLSDFVDPNVETATSSVAMMGKLRHGAASSVIKWRGVVEVTCMEQGRRVFVAAAFGVVTLVGLPWSPDDADDDDVDR</sequence>
<keyword evidence="1" id="KW-1133">Transmembrane helix</keyword>
<evidence type="ECO:0000313" key="3">
    <source>
        <dbReference type="EMBL" id="VDP05401.1"/>
    </source>
</evidence>
<feature type="transmembrane region" description="Helical" evidence="1">
    <location>
        <begin position="147"/>
        <end position="165"/>
    </location>
</feature>
<proteinExistence type="predicted"/>
<dbReference type="AlphaFoldDB" id="A0A3P8A1Y2"/>
<feature type="domain" description="ZPR1 jelly-roll" evidence="2">
    <location>
        <begin position="2"/>
        <end position="47"/>
    </location>
</feature>
<gene>
    <name evidence="3" type="ORF">HPBE_LOCUS16260</name>
</gene>
<dbReference type="InterPro" id="IPR042451">
    <property type="entry name" value="ZPR1_A/B_dom"/>
</dbReference>
<keyword evidence="1" id="KW-0812">Transmembrane</keyword>
<dbReference type="GO" id="GO:0005634">
    <property type="term" value="C:nucleus"/>
    <property type="evidence" value="ECO:0007669"/>
    <property type="project" value="TreeGrafter"/>
</dbReference>
<dbReference type="OrthoDB" id="308464at2759"/>
<dbReference type="EMBL" id="UZAH01029315">
    <property type="protein sequence ID" value="VDP05401.1"/>
    <property type="molecule type" value="Genomic_DNA"/>
</dbReference>
<keyword evidence="1" id="KW-0472">Membrane</keyword>